<dbReference type="Pfam" id="PF02082">
    <property type="entry name" value="Rrf2"/>
    <property type="match status" value="1"/>
</dbReference>
<protein>
    <submittedName>
        <fullName evidence="1">Rrf2 family transcriptional regulator</fullName>
    </submittedName>
</protein>
<dbReference type="SUPFAM" id="SSF46785">
    <property type="entry name" value="Winged helix' DNA-binding domain"/>
    <property type="match status" value="1"/>
</dbReference>
<proteinExistence type="predicted"/>
<evidence type="ECO:0000313" key="2">
    <source>
        <dbReference type="Proteomes" id="UP001224644"/>
    </source>
</evidence>
<dbReference type="InterPro" id="IPR036388">
    <property type="entry name" value="WH-like_DNA-bd_sf"/>
</dbReference>
<dbReference type="RefSeq" id="WP_238224120.1">
    <property type="nucleotide sequence ID" value="NZ_BPQD01000007.1"/>
</dbReference>
<accession>A0ABT8BDV5</accession>
<dbReference type="EMBL" id="JAUFPX010000002">
    <property type="protein sequence ID" value="MDN3589571.1"/>
    <property type="molecule type" value="Genomic_DNA"/>
</dbReference>
<keyword evidence="2" id="KW-1185">Reference proteome</keyword>
<evidence type="ECO:0000313" key="1">
    <source>
        <dbReference type="EMBL" id="MDN3589571.1"/>
    </source>
</evidence>
<dbReference type="PANTHER" id="PTHR33221">
    <property type="entry name" value="WINGED HELIX-TURN-HELIX TRANSCRIPTIONAL REGULATOR, RRF2 FAMILY"/>
    <property type="match status" value="1"/>
</dbReference>
<comment type="caution">
    <text evidence="1">The sequence shown here is derived from an EMBL/GenBank/DDBJ whole genome shotgun (WGS) entry which is preliminary data.</text>
</comment>
<organism evidence="1 2">
    <name type="scientific">Methylobacterium adhaesivum</name>
    <dbReference type="NCBI Taxonomy" id="333297"/>
    <lineage>
        <taxon>Bacteria</taxon>
        <taxon>Pseudomonadati</taxon>
        <taxon>Pseudomonadota</taxon>
        <taxon>Alphaproteobacteria</taxon>
        <taxon>Hyphomicrobiales</taxon>
        <taxon>Methylobacteriaceae</taxon>
        <taxon>Methylobacterium</taxon>
    </lineage>
</organism>
<sequence length="154" mass="16791">MRRDSRLSGVLHVLLHMAEFEGAVTSERLASVMDTNPVVVRRLMGGLRDLGLVASEKGHGGGWTLNCDLDRVSLRDVYVALGSPEILTMGHRNEEPTCLVEQAVNAALGTAFEDAERLLLERLGEVTLARLSADFHARMAKRGLCSQEPEPDVA</sequence>
<dbReference type="Gene3D" id="1.10.10.10">
    <property type="entry name" value="Winged helix-like DNA-binding domain superfamily/Winged helix DNA-binding domain"/>
    <property type="match status" value="1"/>
</dbReference>
<name>A0ABT8BDV5_9HYPH</name>
<dbReference type="Proteomes" id="UP001224644">
    <property type="component" value="Unassembled WGS sequence"/>
</dbReference>
<dbReference type="InterPro" id="IPR036390">
    <property type="entry name" value="WH_DNA-bd_sf"/>
</dbReference>
<reference evidence="2" key="1">
    <citation type="journal article" date="2019" name="Int. J. Syst. Evol. Microbiol.">
        <title>The Global Catalogue of Microorganisms (GCM) 10K type strain sequencing project: providing services to taxonomists for standard genome sequencing and annotation.</title>
        <authorList>
            <consortium name="The Broad Institute Genomics Platform"/>
            <consortium name="The Broad Institute Genome Sequencing Center for Infectious Disease"/>
            <person name="Wu L."/>
            <person name="Ma J."/>
        </authorList>
    </citation>
    <scope>NUCLEOTIDE SEQUENCE [LARGE SCALE GENOMIC DNA]</scope>
    <source>
        <strain evidence="2">CECT 7069</strain>
    </source>
</reference>
<dbReference type="PANTHER" id="PTHR33221:SF15">
    <property type="entry name" value="HTH-TYPE TRANSCRIPTIONAL REGULATOR YWGB-RELATED"/>
    <property type="match status" value="1"/>
</dbReference>
<gene>
    <name evidence="1" type="ORF">QWZ12_02975</name>
</gene>
<dbReference type="InterPro" id="IPR000944">
    <property type="entry name" value="Tscrpt_reg_Rrf2"/>
</dbReference>
<dbReference type="PROSITE" id="PS51197">
    <property type="entry name" value="HTH_RRF2_2"/>
    <property type="match status" value="1"/>
</dbReference>